<comment type="caution">
    <text evidence="1">The sequence shown here is derived from an EMBL/GenBank/DDBJ whole genome shotgun (WGS) entry which is preliminary data.</text>
</comment>
<accession>K0R3W8</accession>
<gene>
    <name evidence="1" type="ORF">THAOC_33589</name>
</gene>
<organism evidence="1 2">
    <name type="scientific">Thalassiosira oceanica</name>
    <name type="common">Marine diatom</name>
    <dbReference type="NCBI Taxonomy" id="159749"/>
    <lineage>
        <taxon>Eukaryota</taxon>
        <taxon>Sar</taxon>
        <taxon>Stramenopiles</taxon>
        <taxon>Ochrophyta</taxon>
        <taxon>Bacillariophyta</taxon>
        <taxon>Coscinodiscophyceae</taxon>
        <taxon>Thalassiosirophycidae</taxon>
        <taxon>Thalassiosirales</taxon>
        <taxon>Thalassiosiraceae</taxon>
        <taxon>Thalassiosira</taxon>
    </lineage>
</organism>
<evidence type="ECO:0000313" key="1">
    <source>
        <dbReference type="EMBL" id="EJK47673.1"/>
    </source>
</evidence>
<proteinExistence type="predicted"/>
<dbReference type="AlphaFoldDB" id="K0R3W8"/>
<sequence length="126" mass="13596">MAKIINVGNGTDRFSFHFNATSRIKSEQETIDIAPPIFGMIAADFCSALHVGSDILSKWGIIAKHALCNANASLSIARIGSRSTGFEDGAEAQQLRPLRPPSGFSIQMILLDTRPPITSTARPTNR</sequence>
<name>K0R3W8_THAOC</name>
<evidence type="ECO:0000313" key="2">
    <source>
        <dbReference type="Proteomes" id="UP000266841"/>
    </source>
</evidence>
<protein>
    <submittedName>
        <fullName evidence="1">Uncharacterized protein</fullName>
    </submittedName>
</protein>
<dbReference type="EMBL" id="AGNL01046731">
    <property type="protein sequence ID" value="EJK47673.1"/>
    <property type="molecule type" value="Genomic_DNA"/>
</dbReference>
<dbReference type="Proteomes" id="UP000266841">
    <property type="component" value="Unassembled WGS sequence"/>
</dbReference>
<keyword evidence="2" id="KW-1185">Reference proteome</keyword>
<reference evidence="1 2" key="1">
    <citation type="journal article" date="2012" name="Genome Biol.">
        <title>Genome and low-iron response of an oceanic diatom adapted to chronic iron limitation.</title>
        <authorList>
            <person name="Lommer M."/>
            <person name="Specht M."/>
            <person name="Roy A.S."/>
            <person name="Kraemer L."/>
            <person name="Andreson R."/>
            <person name="Gutowska M.A."/>
            <person name="Wolf J."/>
            <person name="Bergner S.V."/>
            <person name="Schilhabel M.B."/>
            <person name="Klostermeier U.C."/>
            <person name="Beiko R.G."/>
            <person name="Rosenstiel P."/>
            <person name="Hippler M."/>
            <person name="Laroche J."/>
        </authorList>
    </citation>
    <scope>NUCLEOTIDE SEQUENCE [LARGE SCALE GENOMIC DNA]</scope>
    <source>
        <strain evidence="1 2">CCMP1005</strain>
    </source>
</reference>